<feature type="region of interest" description="Disordered" evidence="16">
    <location>
        <begin position="1125"/>
        <end position="1152"/>
    </location>
</feature>
<feature type="modified residue" description="4-aspartylphosphate" evidence="14">
    <location>
        <position position="827"/>
    </location>
</feature>
<comment type="caution">
    <text evidence="23">The sequence shown here is derived from an EMBL/GenBank/DDBJ whole genome shotgun (WGS) entry which is preliminary data.</text>
</comment>
<evidence type="ECO:0000256" key="3">
    <source>
        <dbReference type="ARBA" id="ARBA00012438"/>
    </source>
</evidence>
<dbReference type="Pfam" id="PF00512">
    <property type="entry name" value="HisKA"/>
    <property type="match status" value="1"/>
</dbReference>
<dbReference type="SMART" id="SM00091">
    <property type="entry name" value="PAS"/>
    <property type="match status" value="2"/>
</dbReference>
<evidence type="ECO:0000256" key="1">
    <source>
        <dbReference type="ARBA" id="ARBA00000085"/>
    </source>
</evidence>
<evidence type="ECO:0000313" key="24">
    <source>
        <dbReference type="Proteomes" id="UP000248259"/>
    </source>
</evidence>
<comment type="subunit">
    <text evidence="11">At low DSF concentrations, interacts with RpfF.</text>
</comment>
<feature type="domain" description="Response regulatory" evidence="19">
    <location>
        <begin position="777"/>
        <end position="895"/>
    </location>
</feature>
<dbReference type="InterPro" id="IPR005467">
    <property type="entry name" value="His_kinase_dom"/>
</dbReference>
<sequence length="1152" mass="127117">MVVLNGPAAITWLRHRRVSVAVVLVLTIVCIVTLLLAVVGTLAYHYYSDERRQAFADRHILATDQLSFALAPSVWNLEYDQIEQLIYSRLRDPDIFGIVLELDTRKFIVGPDDNGVPRSLASPYSTTQLPAQSRTLTFEGERLGNLTLHASPRQMESEIAGTQLYMVAFALVLDVVLILSLYIVVKHLIIRPLRQVERYADEISSTGDSAMGLGDLRFIGELDGLKHSIDQMVRKLAAHNRELIRINSRFEQVIEQFPLPIRIADDSGQILVLNKHFTSTFGYTKDQLPDMQAWYGHAYPDESYRREALDAWHQAVAEASRRDGRIKAGIFYITCSNGTVRTVDIAGVKFESITIGVLQDITERVRAEEELARHREHLEELVQSRTEELATTYRRLEETQFAMDHAGIAIQWYEAGSGRISYVNDHACRLYGYSREQLIGRTITELAPCLKPDENDTPVANDNATRHARLETTVLRGDGTLLPVEFVIYRQDAEATQSGNFISFASDISQRKEAEQALITARINAEDAAMARSQFLANMSHEIRTPMNAIIGMTQLALQTELEPRQRNFVRKANAAALSLLGIINDILDFSKVESGNLKVEAIDFDLDKVLDDLGSLLGLKAEEKSIELLFDIAPDVPRNIVGDPLRLTQVLINLTGNAIKFTEHGHVIVRCSSTADGDAAIQLHIEVEDSGIGMTPEQMERLFSPFSQGDGSISRRFGGTGLGLAISRRLIELMGGEIAVKSTPGQGSCFSFTVRAGISATPARLPASPAALPSLRVLLVDDHPDALEALSNQMMAMKLEVCCADSAYAALERIRNSPPFDLLICDWRMPDTDGVELIRILQHDPDLPHPRAIIMVSAYGTEALRQACSDIEIAAILPKPASPSTLQEAIQTALGRWSDSATSSHLDTIKPETRPLSGLHILVVEDNPVNRELAREILQQAGAVVQTANDGEEAIQALDSNAACDCVLMDVQMPVVDGLQATRRIRAQDRFSTLPIIAMTAGALPEERAQTQAAGMNDHLTKPIDVGLMLSTIRHWVAPSSLRESDPAPVSQPTARIALDPADLEQQLASLQTQLEAGDTDALDTIHALNRQGVSARFAQPFARLTRLVENYAFDEALTELAQLRTDFPSESPPDGTDKSVTTTRTKEQEQ</sequence>
<feature type="domain" description="PAC" evidence="21">
    <location>
        <begin position="468"/>
        <end position="520"/>
    </location>
</feature>
<dbReference type="Gene3D" id="3.40.50.2300">
    <property type="match status" value="2"/>
</dbReference>
<dbReference type="InterPro" id="IPR003661">
    <property type="entry name" value="HisK_dim/P_dom"/>
</dbReference>
<dbReference type="NCBIfam" id="TIGR00229">
    <property type="entry name" value="sensory_box"/>
    <property type="match status" value="2"/>
</dbReference>
<comment type="function">
    <text evidence="10">Member of the two-component regulatory system BvgS/BvgA. Phosphorylates BvgA via a four-step phosphorelay in response to environmental signals.</text>
</comment>
<feature type="domain" description="Histidine kinase" evidence="18">
    <location>
        <begin position="538"/>
        <end position="759"/>
    </location>
</feature>
<feature type="coiled-coil region" evidence="15">
    <location>
        <begin position="222"/>
        <end position="249"/>
    </location>
</feature>
<evidence type="ECO:0000256" key="15">
    <source>
        <dbReference type="SAM" id="Coils"/>
    </source>
</evidence>
<dbReference type="Pfam" id="PF13188">
    <property type="entry name" value="PAS_8"/>
    <property type="match status" value="1"/>
</dbReference>
<dbReference type="SUPFAM" id="SSF55785">
    <property type="entry name" value="PYP-like sensor domain (PAS domain)"/>
    <property type="match status" value="2"/>
</dbReference>
<keyword evidence="8" id="KW-0067">ATP-binding</keyword>
<dbReference type="PROSITE" id="PS50113">
    <property type="entry name" value="PAC"/>
    <property type="match status" value="1"/>
</dbReference>
<dbReference type="InterPro" id="IPR035965">
    <property type="entry name" value="PAS-like_dom_sf"/>
</dbReference>
<evidence type="ECO:0000313" key="23">
    <source>
        <dbReference type="EMBL" id="PZA15892.1"/>
    </source>
</evidence>
<organism evidence="23 24">
    <name type="scientific">Parazoarcus communis SWub3 = DSM 12120</name>
    <dbReference type="NCBI Taxonomy" id="1121029"/>
    <lineage>
        <taxon>Bacteria</taxon>
        <taxon>Pseudomonadati</taxon>
        <taxon>Pseudomonadota</taxon>
        <taxon>Betaproteobacteria</taxon>
        <taxon>Rhodocyclales</taxon>
        <taxon>Zoogloeaceae</taxon>
        <taxon>Parazoarcus</taxon>
    </lineage>
</organism>
<feature type="domain" description="PAS" evidence="20">
    <location>
        <begin position="246"/>
        <end position="302"/>
    </location>
</feature>
<dbReference type="Gene3D" id="1.10.287.130">
    <property type="match status" value="1"/>
</dbReference>
<dbReference type="Proteomes" id="UP000248259">
    <property type="component" value="Unassembled WGS sequence"/>
</dbReference>
<keyword evidence="6" id="KW-0547">Nucleotide-binding</keyword>
<name>A0A323US74_9RHOO</name>
<evidence type="ECO:0000256" key="5">
    <source>
        <dbReference type="ARBA" id="ARBA00022679"/>
    </source>
</evidence>
<accession>A0A323US74</accession>
<dbReference type="FunFam" id="3.30.565.10:FF:000010">
    <property type="entry name" value="Sensor histidine kinase RcsC"/>
    <property type="match status" value="1"/>
</dbReference>
<dbReference type="CDD" id="cd00130">
    <property type="entry name" value="PAS"/>
    <property type="match status" value="1"/>
</dbReference>
<dbReference type="Gene3D" id="3.30.565.10">
    <property type="entry name" value="Histidine kinase-like ATPase, C-terminal domain"/>
    <property type="match status" value="1"/>
</dbReference>
<evidence type="ECO:0000259" key="19">
    <source>
        <dbReference type="PROSITE" id="PS50110"/>
    </source>
</evidence>
<dbReference type="EC" id="2.7.13.3" evidence="3"/>
<dbReference type="InterPro" id="IPR003660">
    <property type="entry name" value="HAMP_dom"/>
</dbReference>
<dbReference type="SMART" id="SM00388">
    <property type="entry name" value="HisKA"/>
    <property type="match status" value="1"/>
</dbReference>
<dbReference type="SMART" id="SM00448">
    <property type="entry name" value="REC"/>
    <property type="match status" value="2"/>
</dbReference>
<evidence type="ECO:0000256" key="14">
    <source>
        <dbReference type="PROSITE-ProRule" id="PRU00169"/>
    </source>
</evidence>
<feature type="domain" description="Response regulatory" evidence="19">
    <location>
        <begin position="921"/>
        <end position="1038"/>
    </location>
</feature>
<evidence type="ECO:0000256" key="11">
    <source>
        <dbReference type="ARBA" id="ARBA00064003"/>
    </source>
</evidence>
<evidence type="ECO:0000256" key="12">
    <source>
        <dbReference type="ARBA" id="ARBA00068150"/>
    </source>
</evidence>
<evidence type="ECO:0000256" key="4">
    <source>
        <dbReference type="ARBA" id="ARBA00022553"/>
    </source>
</evidence>
<feature type="domain" description="HAMP" evidence="22">
    <location>
        <begin position="187"/>
        <end position="241"/>
    </location>
</feature>
<keyword evidence="15" id="KW-0175">Coiled coil</keyword>
<dbReference type="SMART" id="SM00387">
    <property type="entry name" value="HATPase_c"/>
    <property type="match status" value="1"/>
</dbReference>
<dbReference type="SUPFAM" id="SSF55874">
    <property type="entry name" value="ATPase domain of HSP90 chaperone/DNA topoisomerase II/histidine kinase"/>
    <property type="match status" value="1"/>
</dbReference>
<dbReference type="InterPro" id="IPR001789">
    <property type="entry name" value="Sig_transdc_resp-reg_receiver"/>
</dbReference>
<evidence type="ECO:0000259" key="21">
    <source>
        <dbReference type="PROSITE" id="PS50113"/>
    </source>
</evidence>
<dbReference type="Pfam" id="PF13426">
    <property type="entry name" value="PAS_9"/>
    <property type="match status" value="1"/>
</dbReference>
<dbReference type="PROSITE" id="PS50109">
    <property type="entry name" value="HIS_KIN"/>
    <property type="match status" value="1"/>
</dbReference>
<evidence type="ECO:0000256" key="7">
    <source>
        <dbReference type="ARBA" id="ARBA00022777"/>
    </source>
</evidence>
<dbReference type="InterPro" id="IPR036097">
    <property type="entry name" value="HisK_dim/P_sf"/>
</dbReference>
<dbReference type="PRINTS" id="PR00344">
    <property type="entry name" value="BCTRLSENSOR"/>
</dbReference>
<dbReference type="Gene3D" id="3.30.450.20">
    <property type="entry name" value="PAS domain"/>
    <property type="match status" value="2"/>
</dbReference>
<dbReference type="Pfam" id="PF00072">
    <property type="entry name" value="Response_reg"/>
    <property type="match status" value="2"/>
</dbReference>
<keyword evidence="17" id="KW-0472">Membrane</keyword>
<dbReference type="GO" id="GO:0005524">
    <property type="term" value="F:ATP binding"/>
    <property type="evidence" value="ECO:0007669"/>
    <property type="project" value="UniProtKB-KW"/>
</dbReference>
<dbReference type="InterPro" id="IPR003594">
    <property type="entry name" value="HATPase_dom"/>
</dbReference>
<proteinExistence type="predicted"/>
<dbReference type="PANTHER" id="PTHR45339:SF1">
    <property type="entry name" value="HYBRID SIGNAL TRANSDUCTION HISTIDINE KINASE J"/>
    <property type="match status" value="1"/>
</dbReference>
<keyword evidence="24" id="KW-1185">Reference proteome</keyword>
<dbReference type="CDD" id="cd17546">
    <property type="entry name" value="REC_hyHK_CKI1_RcsC-like"/>
    <property type="match status" value="2"/>
</dbReference>
<dbReference type="InterPro" id="IPR011006">
    <property type="entry name" value="CheY-like_superfamily"/>
</dbReference>
<gene>
    <name evidence="23" type="ORF">DNK49_14220</name>
</gene>
<dbReference type="InterPro" id="IPR004358">
    <property type="entry name" value="Sig_transdc_His_kin-like_C"/>
</dbReference>
<evidence type="ECO:0000256" key="17">
    <source>
        <dbReference type="SAM" id="Phobius"/>
    </source>
</evidence>
<feature type="modified residue" description="4-aspartylphosphate" evidence="14">
    <location>
        <position position="971"/>
    </location>
</feature>
<keyword evidence="17" id="KW-0812">Transmembrane</keyword>
<dbReference type="GO" id="GO:0000155">
    <property type="term" value="F:phosphorelay sensor kinase activity"/>
    <property type="evidence" value="ECO:0007669"/>
    <property type="project" value="InterPro"/>
</dbReference>
<keyword evidence="5" id="KW-0808">Transferase</keyword>
<feature type="domain" description="PAS" evidence="20">
    <location>
        <begin position="385"/>
        <end position="454"/>
    </location>
</feature>
<evidence type="ECO:0000256" key="8">
    <source>
        <dbReference type="ARBA" id="ARBA00022840"/>
    </source>
</evidence>
<evidence type="ECO:0000256" key="13">
    <source>
        <dbReference type="ARBA" id="ARBA00070152"/>
    </source>
</evidence>
<evidence type="ECO:0000256" key="2">
    <source>
        <dbReference type="ARBA" id="ARBA00004370"/>
    </source>
</evidence>
<feature type="transmembrane region" description="Helical" evidence="17">
    <location>
        <begin position="164"/>
        <end position="185"/>
    </location>
</feature>
<dbReference type="InterPro" id="IPR000700">
    <property type="entry name" value="PAS-assoc_C"/>
</dbReference>
<keyword evidence="7 23" id="KW-0418">Kinase</keyword>
<dbReference type="FunFam" id="1.10.287.130:FF:000002">
    <property type="entry name" value="Two-component osmosensing histidine kinase"/>
    <property type="match status" value="1"/>
</dbReference>
<reference evidence="23 24" key="1">
    <citation type="submission" date="2018-06" db="EMBL/GenBank/DDBJ databases">
        <title>Azoarcus communis strain SWub3 genome.</title>
        <authorList>
            <person name="Zorraquino Salvo V."/>
            <person name="Toubiana D."/>
            <person name="Blumwald E."/>
        </authorList>
    </citation>
    <scope>NUCLEOTIDE SEQUENCE [LARGE SCALE GENOMIC DNA]</scope>
    <source>
        <strain evidence="23 24">SWub3</strain>
    </source>
</reference>
<dbReference type="GO" id="GO:0016020">
    <property type="term" value="C:membrane"/>
    <property type="evidence" value="ECO:0007669"/>
    <property type="project" value="UniProtKB-SubCell"/>
</dbReference>
<comment type="catalytic activity">
    <reaction evidence="1">
        <text>ATP + protein L-histidine = ADP + protein N-phospho-L-histidine.</text>
        <dbReference type="EC" id="2.7.13.3"/>
    </reaction>
</comment>
<dbReference type="EMBL" id="QKOE01000010">
    <property type="protein sequence ID" value="PZA15892.1"/>
    <property type="molecule type" value="Genomic_DNA"/>
</dbReference>
<evidence type="ECO:0000259" key="22">
    <source>
        <dbReference type="PROSITE" id="PS50885"/>
    </source>
</evidence>
<dbReference type="PROSITE" id="PS50885">
    <property type="entry name" value="HAMP"/>
    <property type="match status" value="1"/>
</dbReference>
<dbReference type="Gene3D" id="6.10.340.10">
    <property type="match status" value="1"/>
</dbReference>
<keyword evidence="17" id="KW-1133">Transmembrane helix</keyword>
<dbReference type="InterPro" id="IPR036890">
    <property type="entry name" value="HATPase_C_sf"/>
</dbReference>
<feature type="transmembrane region" description="Helical" evidence="17">
    <location>
        <begin position="20"/>
        <end position="44"/>
    </location>
</feature>
<dbReference type="PANTHER" id="PTHR45339">
    <property type="entry name" value="HYBRID SIGNAL TRANSDUCTION HISTIDINE KINASE J"/>
    <property type="match status" value="1"/>
</dbReference>
<evidence type="ECO:0000256" key="10">
    <source>
        <dbReference type="ARBA" id="ARBA00058004"/>
    </source>
</evidence>
<dbReference type="CDD" id="cd16922">
    <property type="entry name" value="HATPase_EvgS-ArcB-TorS-like"/>
    <property type="match status" value="1"/>
</dbReference>
<dbReference type="Pfam" id="PF02518">
    <property type="entry name" value="HATPase_c"/>
    <property type="match status" value="1"/>
</dbReference>
<dbReference type="InterPro" id="IPR000014">
    <property type="entry name" value="PAS"/>
</dbReference>
<evidence type="ECO:0000256" key="9">
    <source>
        <dbReference type="ARBA" id="ARBA00023012"/>
    </source>
</evidence>
<keyword evidence="9" id="KW-0902">Two-component regulatory system</keyword>
<dbReference type="SUPFAM" id="SSF52172">
    <property type="entry name" value="CheY-like"/>
    <property type="match status" value="2"/>
</dbReference>
<evidence type="ECO:0000256" key="6">
    <source>
        <dbReference type="ARBA" id="ARBA00022741"/>
    </source>
</evidence>
<dbReference type="CDD" id="cd00082">
    <property type="entry name" value="HisKA"/>
    <property type="match status" value="1"/>
</dbReference>
<evidence type="ECO:0000256" key="16">
    <source>
        <dbReference type="SAM" id="MobiDB-lite"/>
    </source>
</evidence>
<comment type="subcellular location">
    <subcellularLocation>
        <location evidence="2">Membrane</location>
    </subcellularLocation>
</comment>
<dbReference type="SUPFAM" id="SSF47384">
    <property type="entry name" value="Homodimeric domain of signal transducing histidine kinase"/>
    <property type="match status" value="1"/>
</dbReference>
<evidence type="ECO:0000259" key="18">
    <source>
        <dbReference type="PROSITE" id="PS50109"/>
    </source>
</evidence>
<protein>
    <recommendedName>
        <fullName evidence="12">Sensory/regulatory protein RpfC</fullName>
        <ecNumber evidence="3">2.7.13.3</ecNumber>
    </recommendedName>
    <alternativeName>
        <fullName evidence="13">Virulence sensor protein BvgS</fullName>
    </alternativeName>
</protein>
<dbReference type="PROSITE" id="PS50112">
    <property type="entry name" value="PAS"/>
    <property type="match status" value="2"/>
</dbReference>
<keyword evidence="4 14" id="KW-0597">Phosphoprotein</keyword>
<dbReference type="AlphaFoldDB" id="A0A323US74"/>
<dbReference type="PROSITE" id="PS50110">
    <property type="entry name" value="RESPONSE_REGULATORY"/>
    <property type="match status" value="2"/>
</dbReference>
<evidence type="ECO:0000259" key="20">
    <source>
        <dbReference type="PROSITE" id="PS50112"/>
    </source>
</evidence>